<protein>
    <submittedName>
        <fullName evidence="2">Uncharacterized protein</fullName>
    </submittedName>
</protein>
<gene>
    <name evidence="2" type="ORF">LTRI10_LOCUS11510</name>
</gene>
<name>A0AAV2D5Z2_9ROSI</name>
<evidence type="ECO:0000313" key="2">
    <source>
        <dbReference type="EMBL" id="CAL1368303.1"/>
    </source>
</evidence>
<evidence type="ECO:0000256" key="1">
    <source>
        <dbReference type="SAM" id="MobiDB-lite"/>
    </source>
</evidence>
<feature type="region of interest" description="Disordered" evidence="1">
    <location>
        <begin position="1"/>
        <end position="34"/>
    </location>
</feature>
<organism evidence="2 3">
    <name type="scientific">Linum trigynum</name>
    <dbReference type="NCBI Taxonomy" id="586398"/>
    <lineage>
        <taxon>Eukaryota</taxon>
        <taxon>Viridiplantae</taxon>
        <taxon>Streptophyta</taxon>
        <taxon>Embryophyta</taxon>
        <taxon>Tracheophyta</taxon>
        <taxon>Spermatophyta</taxon>
        <taxon>Magnoliopsida</taxon>
        <taxon>eudicotyledons</taxon>
        <taxon>Gunneridae</taxon>
        <taxon>Pentapetalae</taxon>
        <taxon>rosids</taxon>
        <taxon>fabids</taxon>
        <taxon>Malpighiales</taxon>
        <taxon>Linaceae</taxon>
        <taxon>Linum</taxon>
    </lineage>
</organism>
<accession>A0AAV2D5Z2</accession>
<dbReference type="EMBL" id="OZ034815">
    <property type="protein sequence ID" value="CAL1368303.1"/>
    <property type="molecule type" value="Genomic_DNA"/>
</dbReference>
<reference evidence="2 3" key="1">
    <citation type="submission" date="2024-04" db="EMBL/GenBank/DDBJ databases">
        <authorList>
            <person name="Fracassetti M."/>
        </authorList>
    </citation>
    <scope>NUCLEOTIDE SEQUENCE [LARGE SCALE GENOMIC DNA]</scope>
</reference>
<feature type="region of interest" description="Disordered" evidence="1">
    <location>
        <begin position="51"/>
        <end position="90"/>
    </location>
</feature>
<dbReference type="AlphaFoldDB" id="A0AAV2D5Z2"/>
<proteinExistence type="predicted"/>
<evidence type="ECO:0000313" key="3">
    <source>
        <dbReference type="Proteomes" id="UP001497516"/>
    </source>
</evidence>
<keyword evidence="3" id="KW-1185">Reference proteome</keyword>
<dbReference type="Proteomes" id="UP001497516">
    <property type="component" value="Chromosome 2"/>
</dbReference>
<sequence>MESHRPLLLPHHRHQSSPPDRCRSSPLSQKLQIVEATSRRSLSLAIVAVEERRRRKSNRRPQPSSLQIELPHQICKKSSSVGKRRHLPSP</sequence>